<sequence>MGNQNTSPFKKLKKLLVPLDLSQCVLYKHELLICGGHERNNCYSYHTHKNEYKLICKYPSNVKLQGHCVIKLKDNKNDKDNNEITLLSFGGKDKHTLVMKYVSVWSDDNDISEKSSHDNEWIPFKDNRGKQINIGRDGDNYIGMRALIGGSENNLLFITCQPKDICVFDLNKFRFIKHETLPTKNDCIYYSCFVAKSENMTKTNNNNNNNNKKSEMLLFYKKTGLRIEYDEDNNTFQFPELTVCESIESFLGYAYVYINDVILFFGGWNGKFGSGAIVSRSVHKYSIREDKWTTFENALPKPLCGCVGILNDDNKYVHIIGGDNQRLVTVSEHLKAQVSEWLNEERKEEKKEENGKQDIHV</sequence>
<dbReference type="SUPFAM" id="SSF50965">
    <property type="entry name" value="Galactose oxidase, central domain"/>
    <property type="match status" value="1"/>
</dbReference>
<evidence type="ECO:0000313" key="1">
    <source>
        <dbReference type="EMBL" id="ETO04652.1"/>
    </source>
</evidence>
<protein>
    <submittedName>
        <fullName evidence="1">Uncharacterized protein</fullName>
    </submittedName>
</protein>
<gene>
    <name evidence="1" type="ORF">RFI_32744</name>
</gene>
<comment type="caution">
    <text evidence="1">The sequence shown here is derived from an EMBL/GenBank/DDBJ whole genome shotgun (WGS) entry which is preliminary data.</text>
</comment>
<reference evidence="1 2" key="1">
    <citation type="journal article" date="2013" name="Curr. Biol.">
        <title>The Genome of the Foraminiferan Reticulomyxa filosa.</title>
        <authorList>
            <person name="Glockner G."/>
            <person name="Hulsmann N."/>
            <person name="Schleicher M."/>
            <person name="Noegel A.A."/>
            <person name="Eichinger L."/>
            <person name="Gallinger C."/>
            <person name="Pawlowski J."/>
            <person name="Sierra R."/>
            <person name="Euteneuer U."/>
            <person name="Pillet L."/>
            <person name="Moustafa A."/>
            <person name="Platzer M."/>
            <person name="Groth M."/>
            <person name="Szafranski K."/>
            <person name="Schliwa M."/>
        </authorList>
    </citation>
    <scope>NUCLEOTIDE SEQUENCE [LARGE SCALE GENOMIC DNA]</scope>
</reference>
<name>X6LU34_RETFI</name>
<dbReference type="AlphaFoldDB" id="X6LU34"/>
<accession>X6LU34</accession>
<dbReference type="InterPro" id="IPR011043">
    <property type="entry name" value="Gal_Oxase/kelch_b-propeller"/>
</dbReference>
<dbReference type="Gene3D" id="2.120.10.80">
    <property type="entry name" value="Kelch-type beta propeller"/>
    <property type="match status" value="1"/>
</dbReference>
<dbReference type="InterPro" id="IPR015915">
    <property type="entry name" value="Kelch-typ_b-propeller"/>
</dbReference>
<evidence type="ECO:0000313" key="2">
    <source>
        <dbReference type="Proteomes" id="UP000023152"/>
    </source>
</evidence>
<dbReference type="EMBL" id="ASPP01029094">
    <property type="protein sequence ID" value="ETO04652.1"/>
    <property type="molecule type" value="Genomic_DNA"/>
</dbReference>
<organism evidence="1 2">
    <name type="scientific">Reticulomyxa filosa</name>
    <dbReference type="NCBI Taxonomy" id="46433"/>
    <lineage>
        <taxon>Eukaryota</taxon>
        <taxon>Sar</taxon>
        <taxon>Rhizaria</taxon>
        <taxon>Retaria</taxon>
        <taxon>Foraminifera</taxon>
        <taxon>Monothalamids</taxon>
        <taxon>Reticulomyxidae</taxon>
        <taxon>Reticulomyxa</taxon>
    </lineage>
</organism>
<keyword evidence="2" id="KW-1185">Reference proteome</keyword>
<proteinExistence type="predicted"/>
<dbReference type="Proteomes" id="UP000023152">
    <property type="component" value="Unassembled WGS sequence"/>
</dbReference>